<evidence type="ECO:0000313" key="2">
    <source>
        <dbReference type="Proteomes" id="UP001162162"/>
    </source>
</evidence>
<gene>
    <name evidence="1" type="ORF">NQ318_006418</name>
</gene>
<reference evidence="1" key="1">
    <citation type="journal article" date="2023" name="Insect Mol. Biol.">
        <title>Genome sequencing provides insights into the evolution of gene families encoding plant cell wall-degrading enzymes in longhorned beetles.</title>
        <authorList>
            <person name="Shin N.R."/>
            <person name="Okamura Y."/>
            <person name="Kirsch R."/>
            <person name="Pauchet Y."/>
        </authorList>
    </citation>
    <scope>NUCLEOTIDE SEQUENCE</scope>
    <source>
        <strain evidence="1">AMC_N1</strain>
    </source>
</reference>
<dbReference type="InterPro" id="IPR036397">
    <property type="entry name" value="RNaseH_sf"/>
</dbReference>
<dbReference type="GO" id="GO:0003676">
    <property type="term" value="F:nucleic acid binding"/>
    <property type="evidence" value="ECO:0007669"/>
    <property type="project" value="InterPro"/>
</dbReference>
<evidence type="ECO:0000313" key="1">
    <source>
        <dbReference type="EMBL" id="KAJ8934596.1"/>
    </source>
</evidence>
<evidence type="ECO:0008006" key="3">
    <source>
        <dbReference type="Google" id="ProtNLM"/>
    </source>
</evidence>
<protein>
    <recommendedName>
        <fullName evidence="3">Mariner Mos1 transposase</fullName>
    </recommendedName>
</protein>
<name>A0AAV8X7A8_9CUCU</name>
<organism evidence="1 2">
    <name type="scientific">Aromia moschata</name>
    <dbReference type="NCBI Taxonomy" id="1265417"/>
    <lineage>
        <taxon>Eukaryota</taxon>
        <taxon>Metazoa</taxon>
        <taxon>Ecdysozoa</taxon>
        <taxon>Arthropoda</taxon>
        <taxon>Hexapoda</taxon>
        <taxon>Insecta</taxon>
        <taxon>Pterygota</taxon>
        <taxon>Neoptera</taxon>
        <taxon>Endopterygota</taxon>
        <taxon>Coleoptera</taxon>
        <taxon>Polyphaga</taxon>
        <taxon>Cucujiformia</taxon>
        <taxon>Chrysomeloidea</taxon>
        <taxon>Cerambycidae</taxon>
        <taxon>Cerambycinae</taxon>
        <taxon>Callichromatini</taxon>
        <taxon>Aromia</taxon>
    </lineage>
</organism>
<sequence length="59" mass="6994">MILLHDNARLYTANLMREKLEEVHWTTLEHTPYCPDLSPYVKEYNVLYTDGSAIYPYNS</sequence>
<dbReference type="AlphaFoldDB" id="A0AAV8X7A8"/>
<dbReference type="EMBL" id="JAPWTK010001016">
    <property type="protein sequence ID" value="KAJ8934596.1"/>
    <property type="molecule type" value="Genomic_DNA"/>
</dbReference>
<dbReference type="Gene3D" id="3.30.420.10">
    <property type="entry name" value="Ribonuclease H-like superfamily/Ribonuclease H"/>
    <property type="match status" value="1"/>
</dbReference>
<proteinExistence type="predicted"/>
<dbReference type="Proteomes" id="UP001162162">
    <property type="component" value="Unassembled WGS sequence"/>
</dbReference>
<comment type="caution">
    <text evidence="1">The sequence shown here is derived from an EMBL/GenBank/DDBJ whole genome shotgun (WGS) entry which is preliminary data.</text>
</comment>
<keyword evidence="2" id="KW-1185">Reference proteome</keyword>
<accession>A0AAV8X7A8</accession>